<dbReference type="EMBL" id="CAJVPU010011746">
    <property type="protein sequence ID" value="CAG8617549.1"/>
    <property type="molecule type" value="Genomic_DNA"/>
</dbReference>
<evidence type="ECO:0000313" key="2">
    <source>
        <dbReference type="Proteomes" id="UP000789702"/>
    </source>
</evidence>
<accession>A0ACA9MYH8</accession>
<keyword evidence="2" id="KW-1185">Reference proteome</keyword>
<feature type="non-terminal residue" evidence="1">
    <location>
        <position position="253"/>
    </location>
</feature>
<protein>
    <submittedName>
        <fullName evidence="1">3713_t:CDS:1</fullName>
    </submittedName>
</protein>
<comment type="caution">
    <text evidence="1">The sequence shown here is derived from an EMBL/GenBank/DDBJ whole genome shotgun (WGS) entry which is preliminary data.</text>
</comment>
<organism evidence="1 2">
    <name type="scientific">Dentiscutata heterogama</name>
    <dbReference type="NCBI Taxonomy" id="1316150"/>
    <lineage>
        <taxon>Eukaryota</taxon>
        <taxon>Fungi</taxon>
        <taxon>Fungi incertae sedis</taxon>
        <taxon>Mucoromycota</taxon>
        <taxon>Glomeromycotina</taxon>
        <taxon>Glomeromycetes</taxon>
        <taxon>Diversisporales</taxon>
        <taxon>Gigasporaceae</taxon>
        <taxon>Dentiscutata</taxon>
    </lineage>
</organism>
<feature type="non-terminal residue" evidence="1">
    <location>
        <position position="1"/>
    </location>
</feature>
<proteinExistence type="predicted"/>
<name>A0ACA9MYH8_9GLOM</name>
<evidence type="ECO:0000313" key="1">
    <source>
        <dbReference type="EMBL" id="CAG8617549.1"/>
    </source>
</evidence>
<dbReference type="Proteomes" id="UP000789702">
    <property type="component" value="Unassembled WGS sequence"/>
</dbReference>
<gene>
    <name evidence="1" type="ORF">DHETER_LOCUS7889</name>
</gene>
<sequence>WVLELFGRKVLVILSSVFRRFSSDNTALEITFRMNPSQRPRAKDLPCVFANLVPLYQKYGLKECEIKESQVKQHASSEATKNRLQIYNTFFPELDQIQTRLDSFSLCERHYNQLIVSNNLYQNLLNLNLVNYNFDIEPIEQSYATEVKNNNKQTNDIGIQVSDNMLQSLENHVHLLQTQLNSKTNEIEYLKKQLEYAYNYVVESWDLIQELNKINKELSEQNNTLKYSLDVSDYSKYHGLQQKTRKQLLEILQ</sequence>
<reference evidence="1" key="1">
    <citation type="submission" date="2021-06" db="EMBL/GenBank/DDBJ databases">
        <authorList>
            <person name="Kallberg Y."/>
            <person name="Tangrot J."/>
            <person name="Rosling A."/>
        </authorList>
    </citation>
    <scope>NUCLEOTIDE SEQUENCE</scope>
    <source>
        <strain evidence="1">IL203A</strain>
    </source>
</reference>